<protein>
    <recommendedName>
        <fullName evidence="2">Deoxyribonuclease NucA/NucB domain-containing protein</fullName>
    </recommendedName>
</protein>
<dbReference type="EMBL" id="JAGIOO010000001">
    <property type="protein sequence ID" value="MBP2479703.1"/>
    <property type="molecule type" value="Genomic_DNA"/>
</dbReference>
<name>A0ABS5AT18_9PSEU</name>
<sequence>MSARKIAMAFAATLMLTGTGLAGTSAASPRTGLTDVTTTQTPVLDSATRAAGLREECRQHLAEAKSPNGWIKNRFETCRYERKELLLVNNQLLKIGEIHFDYWVIGLANPNGGRSVEYQVAIENINKLSGPREEDWEITTRFKRVDGLNWKVDTPNGESRAGFLPAWRQNPQWTMLYTTPNDYGDGQYGLVRANVVMDLIVYVAGARPYEEFESLRSKFRFDSSKGKVGKHHGSVFTDAKVTLQLSLSKDGEKESARHIDDALHHPERTFPYGGGANIPGETVPLTRMLDENEISKNRLASGKTCKDVWGTEYPATKYNCDEYPFASTYQGAARGNYSARPIDKNDNQQGGGRALNDMYRDSRMLDGDAFYVKINP</sequence>
<feature type="domain" description="Deoxyribonuclease NucA/NucB" evidence="2">
    <location>
        <begin position="284"/>
        <end position="372"/>
    </location>
</feature>
<feature type="chain" id="PRO_5046071597" description="Deoxyribonuclease NucA/NucB domain-containing protein" evidence="1">
    <location>
        <begin position="23"/>
        <end position="376"/>
    </location>
</feature>
<dbReference type="Pfam" id="PF14040">
    <property type="entry name" value="DNase_NucA_NucB"/>
    <property type="match status" value="1"/>
</dbReference>
<feature type="signal peptide" evidence="1">
    <location>
        <begin position="1"/>
        <end position="22"/>
    </location>
</feature>
<keyword evidence="1" id="KW-0732">Signal</keyword>
<comment type="caution">
    <text evidence="3">The sequence shown here is derived from an EMBL/GenBank/DDBJ whole genome shotgun (WGS) entry which is preliminary data.</text>
</comment>
<keyword evidence="4" id="KW-1185">Reference proteome</keyword>
<dbReference type="RefSeq" id="WP_086786189.1">
    <property type="nucleotide sequence ID" value="NZ_JAGIOO010000001.1"/>
</dbReference>
<proteinExistence type="predicted"/>
<dbReference type="InterPro" id="IPR029476">
    <property type="entry name" value="DNase_NucA_NucB"/>
</dbReference>
<dbReference type="Proteomes" id="UP001519363">
    <property type="component" value="Unassembled WGS sequence"/>
</dbReference>
<evidence type="ECO:0000313" key="3">
    <source>
        <dbReference type="EMBL" id="MBP2479703.1"/>
    </source>
</evidence>
<reference evidence="3 4" key="1">
    <citation type="submission" date="2021-03" db="EMBL/GenBank/DDBJ databases">
        <title>Sequencing the genomes of 1000 actinobacteria strains.</title>
        <authorList>
            <person name="Klenk H.-P."/>
        </authorList>
    </citation>
    <scope>NUCLEOTIDE SEQUENCE [LARGE SCALE GENOMIC DNA]</scope>
    <source>
        <strain evidence="3 4">DSM 44580</strain>
    </source>
</reference>
<evidence type="ECO:0000313" key="4">
    <source>
        <dbReference type="Proteomes" id="UP001519363"/>
    </source>
</evidence>
<organism evidence="3 4">
    <name type="scientific">Crossiella equi</name>
    <dbReference type="NCBI Taxonomy" id="130796"/>
    <lineage>
        <taxon>Bacteria</taxon>
        <taxon>Bacillati</taxon>
        <taxon>Actinomycetota</taxon>
        <taxon>Actinomycetes</taxon>
        <taxon>Pseudonocardiales</taxon>
        <taxon>Pseudonocardiaceae</taxon>
        <taxon>Crossiella</taxon>
    </lineage>
</organism>
<gene>
    <name evidence="3" type="ORF">JOF53_008575</name>
</gene>
<evidence type="ECO:0000259" key="2">
    <source>
        <dbReference type="Pfam" id="PF14040"/>
    </source>
</evidence>
<evidence type="ECO:0000256" key="1">
    <source>
        <dbReference type="SAM" id="SignalP"/>
    </source>
</evidence>
<accession>A0ABS5AT18</accession>